<feature type="compositionally biased region" description="Polar residues" evidence="12">
    <location>
        <begin position="244"/>
        <end position="256"/>
    </location>
</feature>
<evidence type="ECO:0000256" key="2">
    <source>
        <dbReference type="ARBA" id="ARBA00006991"/>
    </source>
</evidence>
<evidence type="ECO:0000256" key="4">
    <source>
        <dbReference type="ARBA" id="ARBA00022737"/>
    </source>
</evidence>
<keyword evidence="4" id="KW-0677">Repeat</keyword>
<dbReference type="FunFam" id="3.30.160.60:FF:000202">
    <property type="entry name" value="Zinc finger protein 574"/>
    <property type="match status" value="1"/>
</dbReference>
<evidence type="ECO:0000259" key="13">
    <source>
        <dbReference type="PROSITE" id="PS50157"/>
    </source>
</evidence>
<reference evidence="14" key="1">
    <citation type="submission" date="2021-06" db="EMBL/GenBank/DDBJ databases">
        <authorList>
            <consortium name="DOE Joint Genome Institute"/>
            <person name="Mondo S.J."/>
            <person name="Amses K.R."/>
            <person name="Simmons D.R."/>
            <person name="Longcore J.E."/>
            <person name="Seto K."/>
            <person name="Alves G.H."/>
            <person name="Bonds A.E."/>
            <person name="Quandt C.A."/>
            <person name="Davis W.J."/>
            <person name="Chang Y."/>
            <person name="Letcher P.M."/>
            <person name="Powell M.J."/>
            <person name="Kuo A."/>
            <person name="Labutti K."/>
            <person name="Pangilinan J."/>
            <person name="Andreopoulos W."/>
            <person name="Tritt A."/>
            <person name="Riley R."/>
            <person name="Hundley H."/>
            <person name="Johnson J."/>
            <person name="Lipzen A."/>
            <person name="Barry K."/>
            <person name="Berbee M.L."/>
            <person name="Buchler N.E."/>
            <person name="Grigoriev I.V."/>
            <person name="Spatafora J.W."/>
            <person name="Stajich J.E."/>
            <person name="James T.Y."/>
        </authorList>
    </citation>
    <scope>NUCLEOTIDE SEQUENCE</scope>
    <source>
        <strain evidence="14">AG</strain>
    </source>
</reference>
<dbReference type="Pfam" id="PF00096">
    <property type="entry name" value="zf-C2H2"/>
    <property type="match status" value="2"/>
</dbReference>
<proteinExistence type="inferred from homology"/>
<dbReference type="GO" id="GO:0005634">
    <property type="term" value="C:nucleus"/>
    <property type="evidence" value="ECO:0007669"/>
    <property type="project" value="UniProtKB-SubCell"/>
</dbReference>
<evidence type="ECO:0000256" key="3">
    <source>
        <dbReference type="ARBA" id="ARBA00022723"/>
    </source>
</evidence>
<dbReference type="PROSITE" id="PS00028">
    <property type="entry name" value="ZINC_FINGER_C2H2_1"/>
    <property type="match status" value="1"/>
</dbReference>
<dbReference type="PROSITE" id="PS50157">
    <property type="entry name" value="ZINC_FINGER_C2H2_2"/>
    <property type="match status" value="2"/>
</dbReference>
<evidence type="ECO:0000256" key="7">
    <source>
        <dbReference type="ARBA" id="ARBA00023015"/>
    </source>
</evidence>
<keyword evidence="10" id="KW-0539">Nucleus</keyword>
<feature type="region of interest" description="Disordered" evidence="12">
    <location>
        <begin position="184"/>
        <end position="210"/>
    </location>
</feature>
<sequence length="410" mass="46210">MLSDRNELTFRVNMLFRPMGESDKTFKHNNDWTEHHQSAMPSTSGTSLPHGQHSWLAPPSHFAFSNGPVTTSLPQQAPAASAPRFTPTTTALPSYQGWSGYDFHNNHLDPVQSHIMSAPTTPMTEDEPSVSYIQGHQHPYAVSPSYATLTGRRDQPRNDTLHHQSPEHYDYDRQQQHAFQTWDYQHHAHHSGGESPSSEHFYPPQDDYRKSTVAASGMPMLTNTTTSPPPVADYHYSAGDETPSPISNSYPTSSDYLSYHEDDSPKHSRRYSIGGGMITAAPHNTNMPSYPPYMKAYHYKVPLTERPYKCDKCPQSFNRNHDLKRHKRIHLSVKPFPCQTCDKQFSRKDALKRHILVKRCGQPLPPDGRRSSNHQNVSRSTSGVSNTSRNKSGALDLTDQYANAAMAPPY</sequence>
<evidence type="ECO:0000256" key="10">
    <source>
        <dbReference type="ARBA" id="ARBA00023242"/>
    </source>
</evidence>
<evidence type="ECO:0000256" key="5">
    <source>
        <dbReference type="ARBA" id="ARBA00022771"/>
    </source>
</evidence>
<evidence type="ECO:0000313" key="14">
    <source>
        <dbReference type="EMBL" id="KAI8580793.1"/>
    </source>
</evidence>
<dbReference type="FunFam" id="3.30.160.60:FF:001156">
    <property type="entry name" value="Zinc finger protein 407"/>
    <property type="match status" value="1"/>
</dbReference>
<dbReference type="PANTHER" id="PTHR24408">
    <property type="entry name" value="ZINC FINGER PROTEIN"/>
    <property type="match status" value="1"/>
</dbReference>
<dbReference type="GO" id="GO:0008270">
    <property type="term" value="F:zinc ion binding"/>
    <property type="evidence" value="ECO:0007669"/>
    <property type="project" value="UniProtKB-KW"/>
</dbReference>
<dbReference type="EMBL" id="MU620910">
    <property type="protein sequence ID" value="KAI8580793.1"/>
    <property type="molecule type" value="Genomic_DNA"/>
</dbReference>
<dbReference type="Proteomes" id="UP001206595">
    <property type="component" value="Unassembled WGS sequence"/>
</dbReference>
<dbReference type="PANTHER" id="PTHR24408:SF58">
    <property type="entry name" value="TRANSCRIPTION FACTOR (TFIIIA), PUTATIVE (AFU_ORTHOLOGUE AFUA_1G05150)-RELATED"/>
    <property type="match status" value="1"/>
</dbReference>
<gene>
    <name evidence="14" type="ORF">K450DRAFT_235997</name>
</gene>
<evidence type="ECO:0000256" key="1">
    <source>
        <dbReference type="ARBA" id="ARBA00004123"/>
    </source>
</evidence>
<dbReference type="InterPro" id="IPR013087">
    <property type="entry name" value="Znf_C2H2_type"/>
</dbReference>
<reference evidence="14" key="2">
    <citation type="journal article" date="2022" name="Proc. Natl. Acad. Sci. U.S.A.">
        <title>Diploid-dominant life cycles characterize the early evolution of Fungi.</title>
        <authorList>
            <person name="Amses K.R."/>
            <person name="Simmons D.R."/>
            <person name="Longcore J.E."/>
            <person name="Mondo S.J."/>
            <person name="Seto K."/>
            <person name="Jeronimo G.H."/>
            <person name="Bonds A.E."/>
            <person name="Quandt C.A."/>
            <person name="Davis W.J."/>
            <person name="Chang Y."/>
            <person name="Federici B.A."/>
            <person name="Kuo A."/>
            <person name="LaButti K."/>
            <person name="Pangilinan J."/>
            <person name="Andreopoulos W."/>
            <person name="Tritt A."/>
            <person name="Riley R."/>
            <person name="Hundley H."/>
            <person name="Johnson J."/>
            <person name="Lipzen A."/>
            <person name="Barry K."/>
            <person name="Lang B.F."/>
            <person name="Cuomo C.A."/>
            <person name="Buchler N.E."/>
            <person name="Grigoriev I.V."/>
            <person name="Spatafora J.W."/>
            <person name="Stajich J.E."/>
            <person name="James T.Y."/>
        </authorList>
    </citation>
    <scope>NUCLEOTIDE SEQUENCE</scope>
    <source>
        <strain evidence="14">AG</strain>
    </source>
</reference>
<name>A0AAD5EBS2_UMBRA</name>
<organism evidence="14 15">
    <name type="scientific">Umbelopsis ramanniana AG</name>
    <dbReference type="NCBI Taxonomy" id="1314678"/>
    <lineage>
        <taxon>Eukaryota</taxon>
        <taxon>Fungi</taxon>
        <taxon>Fungi incertae sedis</taxon>
        <taxon>Mucoromycota</taxon>
        <taxon>Mucoromycotina</taxon>
        <taxon>Umbelopsidomycetes</taxon>
        <taxon>Umbelopsidales</taxon>
        <taxon>Umbelopsidaceae</taxon>
        <taxon>Umbelopsis</taxon>
    </lineage>
</organism>
<dbReference type="InterPro" id="IPR036236">
    <property type="entry name" value="Znf_C2H2_sf"/>
</dbReference>
<feature type="region of interest" description="Disordered" evidence="12">
    <location>
        <begin position="360"/>
        <end position="410"/>
    </location>
</feature>
<feature type="domain" description="C2H2-type" evidence="13">
    <location>
        <begin position="308"/>
        <end position="335"/>
    </location>
</feature>
<keyword evidence="8" id="KW-0238">DNA-binding</keyword>
<keyword evidence="5 11" id="KW-0863">Zinc-finger</keyword>
<comment type="subcellular location">
    <subcellularLocation>
        <location evidence="1">Nucleus</location>
    </subcellularLocation>
</comment>
<evidence type="ECO:0000256" key="6">
    <source>
        <dbReference type="ARBA" id="ARBA00022833"/>
    </source>
</evidence>
<feature type="compositionally biased region" description="Polar residues" evidence="12">
    <location>
        <begin position="373"/>
        <end position="391"/>
    </location>
</feature>
<evidence type="ECO:0000256" key="9">
    <source>
        <dbReference type="ARBA" id="ARBA00023163"/>
    </source>
</evidence>
<dbReference type="GO" id="GO:0032502">
    <property type="term" value="P:developmental process"/>
    <property type="evidence" value="ECO:0007669"/>
    <property type="project" value="UniProtKB-ARBA"/>
</dbReference>
<evidence type="ECO:0000256" key="11">
    <source>
        <dbReference type="PROSITE-ProRule" id="PRU00042"/>
    </source>
</evidence>
<comment type="caution">
    <text evidence="14">The sequence shown here is derived from an EMBL/GenBank/DDBJ whole genome shotgun (WGS) entry which is preliminary data.</text>
</comment>
<dbReference type="AlphaFoldDB" id="A0AAD5EBS2"/>
<dbReference type="GO" id="GO:0000981">
    <property type="term" value="F:DNA-binding transcription factor activity, RNA polymerase II-specific"/>
    <property type="evidence" value="ECO:0007669"/>
    <property type="project" value="TreeGrafter"/>
</dbReference>
<dbReference type="Gene3D" id="3.30.160.60">
    <property type="entry name" value="Classic Zinc Finger"/>
    <property type="match status" value="2"/>
</dbReference>
<dbReference type="GO" id="GO:0043565">
    <property type="term" value="F:sequence-specific DNA binding"/>
    <property type="evidence" value="ECO:0007669"/>
    <property type="project" value="TreeGrafter"/>
</dbReference>
<protein>
    <recommendedName>
        <fullName evidence="13">C2H2-type domain-containing protein</fullName>
    </recommendedName>
</protein>
<accession>A0AAD5EBS2</accession>
<keyword evidence="15" id="KW-1185">Reference proteome</keyword>
<keyword evidence="6" id="KW-0862">Zinc</keyword>
<evidence type="ECO:0000256" key="12">
    <source>
        <dbReference type="SAM" id="MobiDB-lite"/>
    </source>
</evidence>
<feature type="domain" description="C2H2-type" evidence="13">
    <location>
        <begin position="336"/>
        <end position="363"/>
    </location>
</feature>
<keyword evidence="7" id="KW-0805">Transcription regulation</keyword>
<keyword evidence="3" id="KW-0479">Metal-binding</keyword>
<comment type="similarity">
    <text evidence="2">Belongs to the krueppel C2H2-type zinc-finger protein family.</text>
</comment>
<dbReference type="SMART" id="SM00355">
    <property type="entry name" value="ZnF_C2H2"/>
    <property type="match status" value="2"/>
</dbReference>
<keyword evidence="9" id="KW-0804">Transcription</keyword>
<evidence type="ECO:0000256" key="8">
    <source>
        <dbReference type="ARBA" id="ARBA00023125"/>
    </source>
</evidence>
<dbReference type="RefSeq" id="XP_051445797.1">
    <property type="nucleotide sequence ID" value="XM_051588185.1"/>
</dbReference>
<feature type="region of interest" description="Disordered" evidence="12">
    <location>
        <begin position="238"/>
        <end position="270"/>
    </location>
</feature>
<dbReference type="SUPFAM" id="SSF57667">
    <property type="entry name" value="beta-beta-alpha zinc fingers"/>
    <property type="match status" value="1"/>
</dbReference>
<dbReference type="GeneID" id="75913530"/>
<evidence type="ECO:0000313" key="15">
    <source>
        <dbReference type="Proteomes" id="UP001206595"/>
    </source>
</evidence>